<evidence type="ECO:0000256" key="5">
    <source>
        <dbReference type="ARBA" id="ARBA00022692"/>
    </source>
</evidence>
<dbReference type="InterPro" id="IPR010130">
    <property type="entry name" value="T1SS_OMP_TolC"/>
</dbReference>
<feature type="signal peptide" evidence="8">
    <location>
        <begin position="1"/>
        <end position="20"/>
    </location>
</feature>
<proteinExistence type="inferred from homology"/>
<dbReference type="AlphaFoldDB" id="A0A1G6HXQ0"/>
<keyword evidence="10" id="KW-1185">Reference proteome</keyword>
<gene>
    <name evidence="9" type="ORF">SAMN05421732_102255</name>
</gene>
<evidence type="ECO:0000313" key="9">
    <source>
        <dbReference type="EMBL" id="SDB98918.1"/>
    </source>
</evidence>
<dbReference type="GO" id="GO:1990281">
    <property type="term" value="C:efflux pump complex"/>
    <property type="evidence" value="ECO:0007669"/>
    <property type="project" value="TreeGrafter"/>
</dbReference>
<keyword evidence="8" id="KW-0732">Signal</keyword>
<keyword evidence="5" id="KW-0812">Transmembrane</keyword>
<name>A0A1G6HXQ0_9GAMM</name>
<evidence type="ECO:0000256" key="7">
    <source>
        <dbReference type="ARBA" id="ARBA00023237"/>
    </source>
</evidence>
<dbReference type="NCBIfam" id="TIGR01844">
    <property type="entry name" value="type_I_sec_TolC"/>
    <property type="match status" value="1"/>
</dbReference>
<keyword evidence="4" id="KW-1134">Transmembrane beta strand</keyword>
<dbReference type="InterPro" id="IPR051906">
    <property type="entry name" value="TolC-like"/>
</dbReference>
<comment type="subcellular location">
    <subcellularLocation>
        <location evidence="1">Cell outer membrane</location>
    </subcellularLocation>
</comment>
<dbReference type="InterPro" id="IPR003423">
    <property type="entry name" value="OMP_efflux"/>
</dbReference>
<reference evidence="10" key="1">
    <citation type="submission" date="2016-09" db="EMBL/GenBank/DDBJ databases">
        <authorList>
            <person name="Varghese N."/>
            <person name="Submissions S."/>
        </authorList>
    </citation>
    <scope>NUCLEOTIDE SEQUENCE [LARGE SCALE GENOMIC DNA]</scope>
    <source>
        <strain evidence="10">ANC 4667</strain>
    </source>
</reference>
<dbReference type="Pfam" id="PF02321">
    <property type="entry name" value="OEP"/>
    <property type="match status" value="2"/>
</dbReference>
<dbReference type="PANTHER" id="PTHR30026:SF20">
    <property type="entry name" value="OUTER MEMBRANE PROTEIN TOLC"/>
    <property type="match status" value="1"/>
</dbReference>
<dbReference type="EMBL" id="FMYO01000002">
    <property type="protein sequence ID" value="SDB98918.1"/>
    <property type="molecule type" value="Genomic_DNA"/>
</dbReference>
<accession>A0A1G6HXQ0</accession>
<dbReference type="SUPFAM" id="SSF56954">
    <property type="entry name" value="Outer membrane efflux proteins (OEP)"/>
    <property type="match status" value="1"/>
</dbReference>
<dbReference type="OrthoDB" id="9813458at2"/>
<dbReference type="Gene3D" id="1.20.1600.10">
    <property type="entry name" value="Outer membrane efflux proteins (OEP)"/>
    <property type="match status" value="1"/>
</dbReference>
<keyword evidence="3" id="KW-0813">Transport</keyword>
<comment type="similarity">
    <text evidence="2">Belongs to the outer membrane factor (OMF) (TC 1.B.17) family.</text>
</comment>
<dbReference type="GO" id="GO:0009279">
    <property type="term" value="C:cell outer membrane"/>
    <property type="evidence" value="ECO:0007669"/>
    <property type="project" value="UniProtKB-SubCell"/>
</dbReference>
<organism evidence="9 10">
    <name type="scientific">Acinetobacter kookii</name>
    <dbReference type="NCBI Taxonomy" id="1226327"/>
    <lineage>
        <taxon>Bacteria</taxon>
        <taxon>Pseudomonadati</taxon>
        <taxon>Pseudomonadota</taxon>
        <taxon>Gammaproteobacteria</taxon>
        <taxon>Moraxellales</taxon>
        <taxon>Moraxellaceae</taxon>
        <taxon>Acinetobacter</taxon>
    </lineage>
</organism>
<dbReference type="GO" id="GO:0015288">
    <property type="term" value="F:porin activity"/>
    <property type="evidence" value="ECO:0007669"/>
    <property type="project" value="TreeGrafter"/>
</dbReference>
<dbReference type="GO" id="GO:0015562">
    <property type="term" value="F:efflux transmembrane transporter activity"/>
    <property type="evidence" value="ECO:0007669"/>
    <property type="project" value="InterPro"/>
</dbReference>
<evidence type="ECO:0000256" key="1">
    <source>
        <dbReference type="ARBA" id="ARBA00004442"/>
    </source>
</evidence>
<feature type="chain" id="PRO_5017417196" evidence="8">
    <location>
        <begin position="21"/>
        <end position="450"/>
    </location>
</feature>
<keyword evidence="7" id="KW-0998">Cell outer membrane</keyword>
<evidence type="ECO:0000313" key="10">
    <source>
        <dbReference type="Proteomes" id="UP000243468"/>
    </source>
</evidence>
<evidence type="ECO:0000256" key="2">
    <source>
        <dbReference type="ARBA" id="ARBA00007613"/>
    </source>
</evidence>
<dbReference type="STRING" id="1226327.SAMN05421732_102255"/>
<evidence type="ECO:0000256" key="6">
    <source>
        <dbReference type="ARBA" id="ARBA00023136"/>
    </source>
</evidence>
<dbReference type="PANTHER" id="PTHR30026">
    <property type="entry name" value="OUTER MEMBRANE PROTEIN TOLC"/>
    <property type="match status" value="1"/>
</dbReference>
<dbReference type="Proteomes" id="UP000243468">
    <property type="component" value="Unassembled WGS sequence"/>
</dbReference>
<evidence type="ECO:0000256" key="8">
    <source>
        <dbReference type="SAM" id="SignalP"/>
    </source>
</evidence>
<protein>
    <submittedName>
        <fullName evidence="9">Outer membrane protein</fullName>
    </submittedName>
</protein>
<evidence type="ECO:0000256" key="3">
    <source>
        <dbReference type="ARBA" id="ARBA00022448"/>
    </source>
</evidence>
<sequence length="450" mass="50323">MDIKILIGAWALLFSSWSHALDLVEAYQRAKNSDPNWQANLLQYEADQLNFGIAKGNLLPTVTISGNVARKSQQTSDSTIPGFPSDAFAASSSTTRQIAITARQPIFRWDVWEGLKQVKTSVSLSEITLQLQRQEHILNVSESYFNVLRQQSLTVANLQEEKALFEQLNVMNAKLKEGLVAKSDVSEANAQYESARANRIATHVQLVLAQEQLSQLIGPYQESLAVLRDDFQFQKPYPADLDAWTALALSQNLSVQQARIQQHYAEDQKRVEKAALYPQIEAVGTYGYIKQSPQNVVSSDGKFDQIGVEMNWNVYTGGRTQKSIQKAAVNVKKSESQLDAAIRKANTDVKKSYMQVETDQAKLQARKAAMDSSEVVSRASQAQYQEGLKTMVDVLLAQRNAFSAKQDYLNAKYDYLINVLRLKASVGKLTEKDLEEMNAWLVDKSFKPAG</sequence>
<dbReference type="RefSeq" id="WP_092819189.1">
    <property type="nucleotide sequence ID" value="NZ_BAABKJ010000001.1"/>
</dbReference>
<evidence type="ECO:0000256" key="4">
    <source>
        <dbReference type="ARBA" id="ARBA00022452"/>
    </source>
</evidence>
<keyword evidence="6" id="KW-0472">Membrane</keyword>